<accession>A0A8T3AUT7</accession>
<dbReference type="AlphaFoldDB" id="A0A8T3AUT7"/>
<organism evidence="1 2">
    <name type="scientific">Dendrobium nobile</name>
    <name type="common">Orchid</name>
    <dbReference type="NCBI Taxonomy" id="94219"/>
    <lineage>
        <taxon>Eukaryota</taxon>
        <taxon>Viridiplantae</taxon>
        <taxon>Streptophyta</taxon>
        <taxon>Embryophyta</taxon>
        <taxon>Tracheophyta</taxon>
        <taxon>Spermatophyta</taxon>
        <taxon>Magnoliopsida</taxon>
        <taxon>Liliopsida</taxon>
        <taxon>Asparagales</taxon>
        <taxon>Orchidaceae</taxon>
        <taxon>Epidendroideae</taxon>
        <taxon>Malaxideae</taxon>
        <taxon>Dendrobiinae</taxon>
        <taxon>Dendrobium</taxon>
    </lineage>
</organism>
<keyword evidence="2" id="KW-1185">Reference proteome</keyword>
<proteinExistence type="predicted"/>
<dbReference type="EMBL" id="JAGYWB010000013">
    <property type="protein sequence ID" value="KAI0499871.1"/>
    <property type="molecule type" value="Genomic_DNA"/>
</dbReference>
<gene>
    <name evidence="1" type="ORF">KFK09_018079</name>
</gene>
<reference evidence="1" key="1">
    <citation type="journal article" date="2022" name="Front. Genet.">
        <title>Chromosome-Scale Assembly of the Dendrobium nobile Genome Provides Insights Into the Molecular Mechanism of the Biosynthesis of the Medicinal Active Ingredient of Dendrobium.</title>
        <authorList>
            <person name="Xu Q."/>
            <person name="Niu S.-C."/>
            <person name="Li K.-L."/>
            <person name="Zheng P.-J."/>
            <person name="Zhang X.-J."/>
            <person name="Jia Y."/>
            <person name="Liu Y."/>
            <person name="Niu Y.-X."/>
            <person name="Yu L.-H."/>
            <person name="Chen D.-F."/>
            <person name="Zhang G.-Q."/>
        </authorList>
    </citation>
    <scope>NUCLEOTIDE SEQUENCE</scope>
    <source>
        <tissue evidence="1">Leaf</tissue>
    </source>
</reference>
<evidence type="ECO:0000313" key="2">
    <source>
        <dbReference type="Proteomes" id="UP000829196"/>
    </source>
</evidence>
<sequence>MRLIAWGGRPEGRRYRVLLAGFAGSGGSAVEVGGDFDRQHVGFLIWSLVLSGLLEAGQAGGGGRLGSSGWEVRRCDLEL</sequence>
<dbReference type="Proteomes" id="UP000829196">
    <property type="component" value="Unassembled WGS sequence"/>
</dbReference>
<comment type="caution">
    <text evidence="1">The sequence shown here is derived from an EMBL/GenBank/DDBJ whole genome shotgun (WGS) entry which is preliminary data.</text>
</comment>
<name>A0A8T3AUT7_DENNO</name>
<protein>
    <submittedName>
        <fullName evidence="1">Uncharacterized protein</fullName>
    </submittedName>
</protein>
<evidence type="ECO:0000313" key="1">
    <source>
        <dbReference type="EMBL" id="KAI0499871.1"/>
    </source>
</evidence>